<dbReference type="EC" id="2.3.2.2" evidence="7"/>
<feature type="compositionally biased region" description="Low complexity" evidence="5">
    <location>
        <begin position="31"/>
        <end position="50"/>
    </location>
</feature>
<comment type="caution">
    <text evidence="7">The sequence shown here is derived from an EMBL/GenBank/DDBJ whole genome shotgun (WGS) entry which is preliminary data.</text>
</comment>
<dbReference type="InterPro" id="IPR051792">
    <property type="entry name" value="GGT_bact"/>
</dbReference>
<dbReference type="EMBL" id="JARACI010000693">
    <property type="protein sequence ID" value="MDD9205869.1"/>
    <property type="molecule type" value="Genomic_DNA"/>
</dbReference>
<dbReference type="InterPro" id="IPR029055">
    <property type="entry name" value="Ntn_hydrolases_N"/>
</dbReference>
<evidence type="ECO:0000256" key="5">
    <source>
        <dbReference type="SAM" id="MobiDB-lite"/>
    </source>
</evidence>
<evidence type="ECO:0000256" key="6">
    <source>
        <dbReference type="SAM" id="SignalP"/>
    </source>
</evidence>
<organism evidence="7 8">
    <name type="scientific">Georgenia halotolerans</name>
    <dbReference type="NCBI Taxonomy" id="3028317"/>
    <lineage>
        <taxon>Bacteria</taxon>
        <taxon>Bacillati</taxon>
        <taxon>Actinomycetota</taxon>
        <taxon>Actinomycetes</taxon>
        <taxon>Micrococcales</taxon>
        <taxon>Bogoriellaceae</taxon>
        <taxon>Georgenia</taxon>
    </lineage>
</organism>
<protein>
    <submittedName>
        <fullName evidence="7">Gamma-glutamyltransferase</fullName>
        <ecNumber evidence="7">2.3.2.2</ecNumber>
    </submittedName>
</protein>
<sequence>MRRRTAGLAVLLTGAVVTGCTNGTEPDAPEETTTAAATNAPTTVPAPDPTAESTALAAMGVSAGHPAAVEAGTTVLQGGGNAVDAAIATAFAVAVVEPYASGIGGGGAALVVPTDAAPAAYDYREVVAEGGVIPPSSIGIPGFVAGMAELHSDHADLPWAEVLEPAIELAREGHPASEMLVVRLREDRGPGIAAEHPQFAADGRPLAAGDVLVQEELAATMQTLAEEGAASFYEGSIAEDLVSVEGIDRASLTGYEVQRNEPVRGEVGEHEVLAAAPPLPGVALVQMLQVAEALGVAGTEPGSAEYVHQMSSAWQVADDTVSTELGDPDFVDVPVDELTDAARNADLAAAVTPSGPVAGAPRPGNTTHVSVVDAEGLTVSMTNTIMHWWGSGTYHQGFFLNDQLTRFEALDTPQNQPAPGRRSVSWSLPAVVVDGQDRPVLVIGSPGGRLIPNILAGVIARWSLLDQPLPEAVAAPRFHLEGSTLQVEESLPSDTAEELRDLGYQIEEVPPEVYLFGSVQALAVDHGTGAVAGATDDRRQGGFAVVQVVD</sequence>
<reference evidence="7" key="1">
    <citation type="submission" date="2023-02" db="EMBL/GenBank/DDBJ databases">
        <title>Georgenia sp.10Sc9-8, isolated from a soil sample collected from the Taklamakan desert.</title>
        <authorList>
            <person name="Liu S."/>
        </authorList>
    </citation>
    <scope>NUCLEOTIDE SEQUENCE</scope>
    <source>
        <strain evidence="7">10Sc9-8</strain>
    </source>
</reference>
<gene>
    <name evidence="7" type="ORF">PU560_05220</name>
</gene>
<accession>A0ABT5TX68</accession>
<keyword evidence="2 7" id="KW-0808">Transferase</keyword>
<evidence type="ECO:0000256" key="2">
    <source>
        <dbReference type="ARBA" id="ARBA00022679"/>
    </source>
</evidence>
<dbReference type="PRINTS" id="PR01210">
    <property type="entry name" value="GGTRANSPTASE"/>
</dbReference>
<name>A0ABT5TX68_9MICO</name>
<dbReference type="PROSITE" id="PS51257">
    <property type="entry name" value="PROKAR_LIPOPROTEIN"/>
    <property type="match status" value="1"/>
</dbReference>
<keyword evidence="8" id="KW-1185">Reference proteome</keyword>
<evidence type="ECO:0000256" key="3">
    <source>
        <dbReference type="ARBA" id="ARBA00022801"/>
    </source>
</evidence>
<keyword evidence="3" id="KW-0378">Hydrolase</keyword>
<feature type="region of interest" description="Disordered" evidence="5">
    <location>
        <begin position="21"/>
        <end position="50"/>
    </location>
</feature>
<evidence type="ECO:0000313" key="8">
    <source>
        <dbReference type="Proteomes" id="UP001165561"/>
    </source>
</evidence>
<dbReference type="InterPro" id="IPR043138">
    <property type="entry name" value="GGT_lsub"/>
</dbReference>
<evidence type="ECO:0000256" key="1">
    <source>
        <dbReference type="ARBA" id="ARBA00009381"/>
    </source>
</evidence>
<dbReference type="Pfam" id="PF01019">
    <property type="entry name" value="G_glu_transpept"/>
    <property type="match status" value="1"/>
</dbReference>
<dbReference type="Gene3D" id="3.60.20.40">
    <property type="match status" value="1"/>
</dbReference>
<keyword evidence="7" id="KW-0012">Acyltransferase</keyword>
<dbReference type="Gene3D" id="1.10.246.130">
    <property type="match status" value="1"/>
</dbReference>
<dbReference type="GO" id="GO:0103068">
    <property type="term" value="F:leukotriene C4 gamma-glutamyl transferase activity"/>
    <property type="evidence" value="ECO:0007669"/>
    <property type="project" value="UniProtKB-EC"/>
</dbReference>
<dbReference type="PANTHER" id="PTHR43199">
    <property type="entry name" value="GLUTATHIONE HYDROLASE"/>
    <property type="match status" value="1"/>
</dbReference>
<keyword evidence="6" id="KW-0732">Signal</keyword>
<comment type="similarity">
    <text evidence="1">Belongs to the gamma-glutamyltransferase family.</text>
</comment>
<dbReference type="InterPro" id="IPR043137">
    <property type="entry name" value="GGT_ssub_C"/>
</dbReference>
<dbReference type="Proteomes" id="UP001165561">
    <property type="component" value="Unassembled WGS sequence"/>
</dbReference>
<feature type="signal peptide" evidence="6">
    <location>
        <begin position="1"/>
        <end position="23"/>
    </location>
</feature>
<evidence type="ECO:0000313" key="7">
    <source>
        <dbReference type="EMBL" id="MDD9205869.1"/>
    </source>
</evidence>
<proteinExistence type="inferred from homology"/>
<feature type="chain" id="PRO_5046941301" evidence="6">
    <location>
        <begin position="24"/>
        <end position="550"/>
    </location>
</feature>
<keyword evidence="4" id="KW-0865">Zymogen</keyword>
<evidence type="ECO:0000256" key="4">
    <source>
        <dbReference type="ARBA" id="ARBA00023145"/>
    </source>
</evidence>
<dbReference type="SUPFAM" id="SSF56235">
    <property type="entry name" value="N-terminal nucleophile aminohydrolases (Ntn hydrolases)"/>
    <property type="match status" value="1"/>
</dbReference>
<dbReference type="PANTHER" id="PTHR43199:SF1">
    <property type="entry name" value="GLUTATHIONE HYDROLASE PROENZYME"/>
    <property type="match status" value="1"/>
</dbReference>